<evidence type="ECO:0000256" key="1">
    <source>
        <dbReference type="SAM" id="SignalP"/>
    </source>
</evidence>
<sequence>MKKALFLAPFALSLAACGIIPTPPVAIPDAEIPLSASLTTSDQVVYLNQNALSGASLPSVLQGLTIRGNALYVNKGGTLKSVRLYVRSALPTSGCTVIANTAYVCPAAGESAQAIGTVTLSANTNMPFTLQGPALDDAAKKGTGYFGVQVLEGRPLDTESIRLTNMKAQARL</sequence>
<protein>
    <recommendedName>
        <fullName evidence="4">Lipoprotein</fullName>
    </recommendedName>
</protein>
<evidence type="ECO:0008006" key="4">
    <source>
        <dbReference type="Google" id="ProtNLM"/>
    </source>
</evidence>
<keyword evidence="1" id="KW-0732">Signal</keyword>
<name>A0ABQ2EQT9_9DEIO</name>
<dbReference type="EMBL" id="BMPP01000004">
    <property type="protein sequence ID" value="GGK21281.1"/>
    <property type="molecule type" value="Genomic_DNA"/>
</dbReference>
<organism evidence="2 3">
    <name type="scientific">Deinococcus malanensis</name>
    <dbReference type="NCBI Taxonomy" id="1706855"/>
    <lineage>
        <taxon>Bacteria</taxon>
        <taxon>Thermotogati</taxon>
        <taxon>Deinococcota</taxon>
        <taxon>Deinococci</taxon>
        <taxon>Deinococcales</taxon>
        <taxon>Deinococcaceae</taxon>
        <taxon>Deinococcus</taxon>
    </lineage>
</organism>
<keyword evidence="3" id="KW-1185">Reference proteome</keyword>
<dbReference type="PROSITE" id="PS51257">
    <property type="entry name" value="PROKAR_LIPOPROTEIN"/>
    <property type="match status" value="1"/>
</dbReference>
<dbReference type="RefSeq" id="WP_189005725.1">
    <property type="nucleotide sequence ID" value="NZ_BMPP01000004.1"/>
</dbReference>
<dbReference type="Proteomes" id="UP000647587">
    <property type="component" value="Unassembled WGS sequence"/>
</dbReference>
<accession>A0ABQ2EQT9</accession>
<comment type="caution">
    <text evidence="2">The sequence shown here is derived from an EMBL/GenBank/DDBJ whole genome shotgun (WGS) entry which is preliminary data.</text>
</comment>
<proteinExistence type="predicted"/>
<gene>
    <name evidence="2" type="ORF">GCM10008955_13370</name>
</gene>
<feature type="signal peptide" evidence="1">
    <location>
        <begin position="1"/>
        <end position="26"/>
    </location>
</feature>
<feature type="chain" id="PRO_5046298026" description="Lipoprotein" evidence="1">
    <location>
        <begin position="27"/>
        <end position="172"/>
    </location>
</feature>
<evidence type="ECO:0000313" key="3">
    <source>
        <dbReference type="Proteomes" id="UP000647587"/>
    </source>
</evidence>
<reference evidence="3" key="1">
    <citation type="journal article" date="2019" name="Int. J. Syst. Evol. Microbiol.">
        <title>The Global Catalogue of Microorganisms (GCM) 10K type strain sequencing project: providing services to taxonomists for standard genome sequencing and annotation.</title>
        <authorList>
            <consortium name="The Broad Institute Genomics Platform"/>
            <consortium name="The Broad Institute Genome Sequencing Center for Infectious Disease"/>
            <person name="Wu L."/>
            <person name="Ma J."/>
        </authorList>
    </citation>
    <scope>NUCLEOTIDE SEQUENCE [LARGE SCALE GENOMIC DNA]</scope>
    <source>
        <strain evidence="3">JCM 30331</strain>
    </source>
</reference>
<evidence type="ECO:0000313" key="2">
    <source>
        <dbReference type="EMBL" id="GGK21281.1"/>
    </source>
</evidence>